<name>A0A8X6HM11_TRICU</name>
<organism evidence="1 2">
    <name type="scientific">Trichonephila clavata</name>
    <name type="common">Joro spider</name>
    <name type="synonym">Nephila clavata</name>
    <dbReference type="NCBI Taxonomy" id="2740835"/>
    <lineage>
        <taxon>Eukaryota</taxon>
        <taxon>Metazoa</taxon>
        <taxon>Ecdysozoa</taxon>
        <taxon>Arthropoda</taxon>
        <taxon>Chelicerata</taxon>
        <taxon>Arachnida</taxon>
        <taxon>Araneae</taxon>
        <taxon>Araneomorphae</taxon>
        <taxon>Entelegynae</taxon>
        <taxon>Araneoidea</taxon>
        <taxon>Nephilidae</taxon>
        <taxon>Trichonephila</taxon>
    </lineage>
</organism>
<reference evidence="1" key="1">
    <citation type="submission" date="2020-07" db="EMBL/GenBank/DDBJ databases">
        <title>Multicomponent nature underlies the extraordinary mechanical properties of spider dragline silk.</title>
        <authorList>
            <person name="Kono N."/>
            <person name="Nakamura H."/>
            <person name="Mori M."/>
            <person name="Yoshida Y."/>
            <person name="Ohtoshi R."/>
            <person name="Malay A.D."/>
            <person name="Moran D.A.P."/>
            <person name="Tomita M."/>
            <person name="Numata K."/>
            <person name="Arakawa K."/>
        </authorList>
    </citation>
    <scope>NUCLEOTIDE SEQUENCE</scope>
</reference>
<dbReference type="EMBL" id="BMAO01008784">
    <property type="protein sequence ID" value="GFR26387.1"/>
    <property type="molecule type" value="Genomic_DNA"/>
</dbReference>
<sequence length="166" mass="18455">MIFDFSLSEILVVIFAINFRYPLWKEITSLILRSPFLRSSVKSSLLLSFTSRKFSKSAVYRPSPDNWVIDRIKTLLNLIPSLIHKDKKNSGKSVIFATANKVLIDKCNTKTGITHGKHSTTSGAIIMYFNALFMFSALQITIIKRTNAIDGVAAIKNSAVNGSIIA</sequence>
<proteinExistence type="predicted"/>
<dbReference type="AlphaFoldDB" id="A0A8X6HM11"/>
<evidence type="ECO:0000313" key="1">
    <source>
        <dbReference type="EMBL" id="GFR26387.1"/>
    </source>
</evidence>
<protein>
    <submittedName>
        <fullName evidence="1">Uncharacterized protein</fullName>
    </submittedName>
</protein>
<evidence type="ECO:0000313" key="2">
    <source>
        <dbReference type="Proteomes" id="UP000887116"/>
    </source>
</evidence>
<comment type="caution">
    <text evidence="1">The sequence shown here is derived from an EMBL/GenBank/DDBJ whole genome shotgun (WGS) entry which is preliminary data.</text>
</comment>
<gene>
    <name evidence="1" type="ORF">TNCT_702411</name>
</gene>
<keyword evidence="2" id="KW-1185">Reference proteome</keyword>
<accession>A0A8X6HM11</accession>
<dbReference type="Proteomes" id="UP000887116">
    <property type="component" value="Unassembled WGS sequence"/>
</dbReference>